<dbReference type="Proteomes" id="UP001620262">
    <property type="component" value="Unassembled WGS sequence"/>
</dbReference>
<dbReference type="EMBL" id="JBJDOT010000071">
    <property type="protein sequence ID" value="MFK3866832.1"/>
    <property type="molecule type" value="Genomic_DNA"/>
</dbReference>
<keyword evidence="3" id="KW-1185">Reference proteome</keyword>
<feature type="domain" description="Knr4/Smi1-like" evidence="1">
    <location>
        <begin position="4"/>
        <end position="104"/>
    </location>
</feature>
<gene>
    <name evidence="2" type="ORF">ACI2JU_23595</name>
</gene>
<name>A0ABW8L466_9GAMM</name>
<dbReference type="Gene3D" id="3.40.1580.10">
    <property type="entry name" value="SMI1/KNR4-like"/>
    <property type="match status" value="1"/>
</dbReference>
<dbReference type="RefSeq" id="WP_404676677.1">
    <property type="nucleotide sequence ID" value="NZ_JBJDOT010000071.1"/>
</dbReference>
<reference evidence="2 3" key="1">
    <citation type="submission" date="2024-11" db="EMBL/GenBank/DDBJ databases">
        <title>The Natural Products Discovery Center: Release of the First 8490 Sequenced Strains for Exploring Actinobacteria Biosynthetic Diversity.</title>
        <authorList>
            <person name="Kalkreuter E."/>
            <person name="Kautsar S.A."/>
            <person name="Yang D."/>
            <person name="Bader C.D."/>
            <person name="Teijaro C.N."/>
            <person name="Fluegel L."/>
            <person name="Davis C.M."/>
            <person name="Simpson J.R."/>
            <person name="Lauterbach L."/>
            <person name="Steele A.D."/>
            <person name="Gui C."/>
            <person name="Meng S."/>
            <person name="Li G."/>
            <person name="Viehrig K."/>
            <person name="Ye F."/>
            <person name="Su P."/>
            <person name="Kiefer A.F."/>
            <person name="Nichols A."/>
            <person name="Cepeda A.J."/>
            <person name="Yan W."/>
            <person name="Fan B."/>
            <person name="Jiang Y."/>
            <person name="Adhikari A."/>
            <person name="Zheng C.-J."/>
            <person name="Schuster L."/>
            <person name="Cowan T.M."/>
            <person name="Smanski M.J."/>
            <person name="Chevrette M.G."/>
            <person name="De Carvalho L.P.S."/>
            <person name="Shen B."/>
        </authorList>
    </citation>
    <scope>NUCLEOTIDE SEQUENCE [LARGE SCALE GENOMIC DNA]</scope>
    <source>
        <strain evidence="2 3">NPDC078403</strain>
    </source>
</reference>
<dbReference type="Pfam" id="PF09346">
    <property type="entry name" value="SMI1_KNR4"/>
    <property type="match status" value="1"/>
</dbReference>
<sequence length="190" mass="21667">MVTKEIENIERSIGKLPKSYRDWIEQGITKDSSYNMYLLEWISSSNVLKIEIAPEGVLDGILPIGVFHGVAFWCLDNKNNGRVILCPHDDIVADFYAPSVEGWIYRICLQEASNFCDEDEIVQKQLQLWASLLEESKPTWAEHIMLLAKSKVKNMGQHSGVISDEEVEAIIVKEFGSEYLTEKVEFLNPD</sequence>
<comment type="caution">
    <text evidence="2">The sequence shown here is derived from an EMBL/GenBank/DDBJ whole genome shotgun (WGS) entry which is preliminary data.</text>
</comment>
<dbReference type="InterPro" id="IPR037883">
    <property type="entry name" value="Knr4/Smi1-like_sf"/>
</dbReference>
<organism evidence="2 3">
    <name type="scientific">Pseudoalteromonas rhizosphaerae</name>
    <dbReference type="NCBI Taxonomy" id="2518973"/>
    <lineage>
        <taxon>Bacteria</taxon>
        <taxon>Pseudomonadati</taxon>
        <taxon>Pseudomonadota</taxon>
        <taxon>Gammaproteobacteria</taxon>
        <taxon>Alteromonadales</taxon>
        <taxon>Pseudoalteromonadaceae</taxon>
        <taxon>Pseudoalteromonas</taxon>
    </lineage>
</organism>
<protein>
    <submittedName>
        <fullName evidence="2">SMI1/KNR4 family protein</fullName>
    </submittedName>
</protein>
<evidence type="ECO:0000313" key="3">
    <source>
        <dbReference type="Proteomes" id="UP001620262"/>
    </source>
</evidence>
<dbReference type="InterPro" id="IPR018958">
    <property type="entry name" value="Knr4/Smi1-like_dom"/>
</dbReference>
<evidence type="ECO:0000259" key="1">
    <source>
        <dbReference type="Pfam" id="PF09346"/>
    </source>
</evidence>
<dbReference type="SUPFAM" id="SSF160631">
    <property type="entry name" value="SMI1/KNR4-like"/>
    <property type="match status" value="1"/>
</dbReference>
<proteinExistence type="predicted"/>
<accession>A0ABW8L466</accession>
<evidence type="ECO:0000313" key="2">
    <source>
        <dbReference type="EMBL" id="MFK3866832.1"/>
    </source>
</evidence>